<dbReference type="EMBL" id="KB932905">
    <property type="protein sequence ID" value="EOO02705.1"/>
    <property type="molecule type" value="Genomic_DNA"/>
</dbReference>
<dbReference type="GeneID" id="19321987"/>
<dbReference type="RefSeq" id="XP_007912570.1">
    <property type="nucleotide sequence ID" value="XM_007914379.1"/>
</dbReference>
<dbReference type="Pfam" id="PF25156">
    <property type="entry name" value="PNGase_A_C"/>
    <property type="match status" value="1"/>
</dbReference>
<sequence length="700" mass="75159">MLREGAGLVVPDDNYQPDGLTPEATEDGTLSLKRQASTASTPAPSATVLECFQVAQPVLTPHGASYQSTNSDGSTVVVDAPDSEARKGSCTVLLMEHVFAWSYGMPFIGKVLSALNMSIEDPLIGTSILGNYTPPSCEFNRVVMNFTVVSQGRQFDRLALMYMGDTEVWRTSTAEPTQPPGIRWVYMKDMTEYLYFWKQPQKIIFDLGNLIDDKYTGSFNTTLTATFFKADVDTGAAPPSDLIIPISARKGSADAVSQFTLPQDNATNTISFPQNANRAVFSVSANGQASEEFWWSNVLQSDVYAFNSTAGAFPGYSPFREVQVFIDGQLAGVQWPFPVIFTGGVVPSLHRPIVGIDAFDLREHEIDITAWLPYLSDGAEHTFSINVVGLDDDGSTGAAITSPVGSSWYVTGKIFVWLDDEDSVTTGDVPTIQASAPAITVSQSATQNSTGANETLTYDTAVQRTFSVSAKVVSQKSSEVVSWSQTLSYSNKGYVSAFGYDQINDFLISGSDVLSGPVTYKTNYKYPLWCNSSYSQTEQGNLTIHARLIQGLDLQVQGAAVFPTGLEAFAAGVRRTAGRKFKGGSLLSTSRDGTAAFFQTGDGKNSSGYGTTNQVFHFGGVSGAGALGSALDVELYFRNVTAVNGTVVYDDEKVADVHTAGYHGKTGPAMGNFRGLYAQAPVDGQGPRAFMGRQDAIGDQ</sequence>
<dbReference type="Pfam" id="PF12222">
    <property type="entry name" value="PNGaseA"/>
    <property type="match status" value="1"/>
</dbReference>
<feature type="region of interest" description="Disordered" evidence="1">
    <location>
        <begin position="1"/>
        <end position="25"/>
    </location>
</feature>
<accession>R8BTU8</accession>
<name>R8BTU8_PHAM7</name>
<dbReference type="OrthoDB" id="1612078at2759"/>
<evidence type="ECO:0000313" key="4">
    <source>
        <dbReference type="Proteomes" id="UP000014074"/>
    </source>
</evidence>
<evidence type="ECO:0000313" key="3">
    <source>
        <dbReference type="EMBL" id="EOO02705.1"/>
    </source>
</evidence>
<proteinExistence type="predicted"/>
<dbReference type="AlphaFoldDB" id="R8BTU8"/>
<dbReference type="Proteomes" id="UP000014074">
    <property type="component" value="Unassembled WGS sequence"/>
</dbReference>
<feature type="domain" description="Peptide N-acetyl-beta-D-glucosaminyl asparaginase amidase A N-terminal" evidence="2">
    <location>
        <begin position="84"/>
        <end position="431"/>
    </location>
</feature>
<gene>
    <name evidence="3" type="ORF">UCRPA7_1800</name>
</gene>
<dbReference type="InterPro" id="IPR021102">
    <property type="entry name" value="PNGase_A"/>
</dbReference>
<keyword evidence="4" id="KW-1185">Reference proteome</keyword>
<dbReference type="HOGENOM" id="CLU_011027_0_1_1"/>
<protein>
    <submittedName>
        <fullName evidence="3">Putative peptide-n4-(N-acetyl-beta-glucosaminyl)asparagine amidase a protein</fullName>
    </submittedName>
</protein>
<dbReference type="eggNOG" id="ENOG502QSXK">
    <property type="taxonomic scope" value="Eukaryota"/>
</dbReference>
<reference evidence="4" key="1">
    <citation type="journal article" date="2013" name="Genome Announc.">
        <title>Draft genome sequence of the ascomycete Phaeoacremonium aleophilum strain UCR-PA7, a causal agent of the esca disease complex in grapevines.</title>
        <authorList>
            <person name="Blanco-Ulate B."/>
            <person name="Rolshausen P."/>
            <person name="Cantu D."/>
        </authorList>
    </citation>
    <scope>NUCLEOTIDE SEQUENCE [LARGE SCALE GENOMIC DNA]</scope>
    <source>
        <strain evidence="4">UCR-PA7</strain>
    </source>
</reference>
<dbReference type="InterPro" id="IPR056948">
    <property type="entry name" value="PNGaseA_N"/>
</dbReference>
<organism evidence="3 4">
    <name type="scientific">Phaeoacremonium minimum (strain UCR-PA7)</name>
    <name type="common">Esca disease fungus</name>
    <name type="synonym">Togninia minima</name>
    <dbReference type="NCBI Taxonomy" id="1286976"/>
    <lineage>
        <taxon>Eukaryota</taxon>
        <taxon>Fungi</taxon>
        <taxon>Dikarya</taxon>
        <taxon>Ascomycota</taxon>
        <taxon>Pezizomycotina</taxon>
        <taxon>Sordariomycetes</taxon>
        <taxon>Sordariomycetidae</taxon>
        <taxon>Togniniales</taxon>
        <taxon>Togniniaceae</taxon>
        <taxon>Phaeoacremonium</taxon>
    </lineage>
</organism>
<dbReference type="PANTHER" id="PTHR31104">
    <property type="entry name" value="PEPTIDE-N4-(N-ACETYL-BETA-GLUCOSAMINYL)ASPARAGINE AMIDASE A PROTEIN"/>
    <property type="match status" value="1"/>
</dbReference>
<evidence type="ECO:0000256" key="1">
    <source>
        <dbReference type="SAM" id="MobiDB-lite"/>
    </source>
</evidence>
<evidence type="ECO:0000259" key="2">
    <source>
        <dbReference type="Pfam" id="PF12222"/>
    </source>
</evidence>
<dbReference type="KEGG" id="tmn:UCRPA7_1800"/>